<feature type="compositionally biased region" description="Low complexity" evidence="1">
    <location>
        <begin position="435"/>
        <end position="446"/>
    </location>
</feature>
<feature type="region of interest" description="Disordered" evidence="1">
    <location>
        <begin position="78"/>
        <end position="221"/>
    </location>
</feature>
<dbReference type="EMBL" id="QUMQ01000001">
    <property type="protein sequence ID" value="REG01649.1"/>
    <property type="molecule type" value="Genomic_DNA"/>
</dbReference>
<feature type="compositionally biased region" description="Basic residues" evidence="1">
    <location>
        <begin position="447"/>
        <end position="458"/>
    </location>
</feature>
<feature type="compositionally biased region" description="Basic residues" evidence="1">
    <location>
        <begin position="353"/>
        <end position="362"/>
    </location>
</feature>
<evidence type="ECO:0000256" key="2">
    <source>
        <dbReference type="SAM" id="Phobius"/>
    </source>
</evidence>
<keyword evidence="2" id="KW-1133">Transmembrane helix</keyword>
<keyword evidence="4" id="KW-1185">Reference proteome</keyword>
<feature type="region of interest" description="Disordered" evidence="1">
    <location>
        <begin position="294"/>
        <end position="458"/>
    </location>
</feature>
<feature type="compositionally biased region" description="Polar residues" evidence="1">
    <location>
        <begin position="376"/>
        <end position="388"/>
    </location>
</feature>
<dbReference type="AlphaFoldDB" id="A0A3D9ZWT7"/>
<name>A0A3D9ZWT7_9ACTN</name>
<dbReference type="Proteomes" id="UP000256913">
    <property type="component" value="Unassembled WGS sequence"/>
</dbReference>
<feature type="compositionally biased region" description="Low complexity" evidence="1">
    <location>
        <begin position="170"/>
        <end position="186"/>
    </location>
</feature>
<proteinExistence type="predicted"/>
<feature type="compositionally biased region" description="Low complexity" evidence="1">
    <location>
        <begin position="210"/>
        <end position="220"/>
    </location>
</feature>
<protein>
    <submittedName>
        <fullName evidence="3">Uncharacterized protein</fullName>
    </submittedName>
</protein>
<evidence type="ECO:0000256" key="1">
    <source>
        <dbReference type="SAM" id="MobiDB-lite"/>
    </source>
</evidence>
<keyword evidence="2" id="KW-0472">Membrane</keyword>
<evidence type="ECO:0000313" key="4">
    <source>
        <dbReference type="Proteomes" id="UP000256913"/>
    </source>
</evidence>
<comment type="caution">
    <text evidence="3">The sequence shown here is derived from an EMBL/GenBank/DDBJ whole genome shotgun (WGS) entry which is preliminary data.</text>
</comment>
<feature type="compositionally biased region" description="Gly residues" evidence="1">
    <location>
        <begin position="91"/>
        <end position="101"/>
    </location>
</feature>
<organism evidence="3 4">
    <name type="scientific">Asanoa ferruginea</name>
    <dbReference type="NCBI Taxonomy" id="53367"/>
    <lineage>
        <taxon>Bacteria</taxon>
        <taxon>Bacillati</taxon>
        <taxon>Actinomycetota</taxon>
        <taxon>Actinomycetes</taxon>
        <taxon>Micromonosporales</taxon>
        <taxon>Micromonosporaceae</taxon>
        <taxon>Asanoa</taxon>
    </lineage>
</organism>
<feature type="transmembrane region" description="Helical" evidence="2">
    <location>
        <begin position="561"/>
        <end position="586"/>
    </location>
</feature>
<evidence type="ECO:0000313" key="3">
    <source>
        <dbReference type="EMBL" id="REG01649.1"/>
    </source>
</evidence>
<accession>A0A3D9ZWT7</accession>
<gene>
    <name evidence="3" type="ORF">DFJ67_7734</name>
</gene>
<feature type="compositionally biased region" description="Basic residues" evidence="1">
    <location>
        <begin position="187"/>
        <end position="197"/>
    </location>
</feature>
<feature type="compositionally biased region" description="Basic residues" evidence="1">
    <location>
        <begin position="331"/>
        <end position="344"/>
    </location>
</feature>
<keyword evidence="2" id="KW-0812">Transmembrane</keyword>
<reference evidence="3 4" key="1">
    <citation type="submission" date="2018-08" db="EMBL/GenBank/DDBJ databases">
        <title>Sequencing the genomes of 1000 actinobacteria strains.</title>
        <authorList>
            <person name="Klenk H.-P."/>
        </authorList>
    </citation>
    <scope>NUCLEOTIDE SEQUENCE [LARGE SCALE GENOMIC DNA]</scope>
    <source>
        <strain evidence="3 4">DSM 44099</strain>
    </source>
</reference>
<feature type="compositionally biased region" description="Low complexity" evidence="1">
    <location>
        <begin position="109"/>
        <end position="127"/>
    </location>
</feature>
<sequence>MATWAFIRVLDRLAVARSPTGRLAAAVTRAARGLAVTGRAALPRPAVAWPAATAVCRSPGAAVAAISVGGPSAVRTGPAAAPTVGCAPGSPAGGRSAGPGTIGRRRSPSGRAAGPGPRAVCRGSATSARRRSRTRAVPGRRATVARPGRATRCGTGIAGRRPDTVAPRCGTSRTAGRRTATAAGPRRTTRVATRRRTTSATRGRPDTVASRCGTSRTGVSGRRRTARCATGSTATTRHTCRATLGRGCATRTARRRRTSVAGSCRPALVPAARGTSTTARGRRLGTGRRALTARRGAIRRRRGTRVGCRLPDVPVGARLPRPARSGGTGRRGLRPVRARSRPRRTAVGPRLTRPSRRTRGRRLPTAGARSRPSRNAAGTSRPANTATGASRPATIRRRGSLATGRQGRRTVGIRLTRGGTGSRGLTRARSRPRTAAVGARAPGRSRSAPRRRGATRRRTISRRLHAAPGHTGTTGDLRRGATVGRGLRTRVAALARRCVRLGVLARPTLRASLAQQATLAEQATLARLLRRGGFADGDGVAYGRDLAIDRRRGGASRRGRVVFAGCGVALHGGLAGLLVVGTVVALRCALGNRRRAGRPDVRGLAPGRRTACLGGRGGGGGCLHAHGRAGRRGLEADLREDLLRAVLAAPASREGELEVAPRLQRVVVGLGPDALRVFAGLGERLAGLGDDVGRLFLGERDHLLDAEGVAVDGRAGAQHLVQALGLGADHAQLDPHAGGALSLRRRARELLAQIQKATVDLVAVVAGFDDGEVH</sequence>